<evidence type="ECO:0000259" key="5">
    <source>
        <dbReference type="Pfam" id="PF03446"/>
    </source>
</evidence>
<evidence type="ECO:0000313" key="7">
    <source>
        <dbReference type="EMBL" id="OYO17446.1"/>
    </source>
</evidence>
<dbReference type="AlphaFoldDB" id="A0A255GS62"/>
<evidence type="ECO:0000256" key="3">
    <source>
        <dbReference type="ARBA" id="ARBA00023027"/>
    </source>
</evidence>
<evidence type="ECO:0000256" key="2">
    <source>
        <dbReference type="ARBA" id="ARBA00023002"/>
    </source>
</evidence>
<protein>
    <submittedName>
        <fullName evidence="7">Hydroxyacid dehydrogenase</fullName>
    </submittedName>
</protein>
<dbReference type="InterPro" id="IPR013328">
    <property type="entry name" value="6PGD_dom2"/>
</dbReference>
<dbReference type="Pfam" id="PF03446">
    <property type="entry name" value="NAD_binding_2"/>
    <property type="match status" value="1"/>
</dbReference>
<gene>
    <name evidence="7" type="ORF">CGZ94_00610</name>
</gene>
<name>A0A255GS62_9ACTN</name>
<accession>A0A255GS62</accession>
<dbReference type="Gene3D" id="3.40.50.720">
    <property type="entry name" value="NAD(P)-binding Rossmann-like Domain"/>
    <property type="match status" value="1"/>
</dbReference>
<dbReference type="InterPro" id="IPR008927">
    <property type="entry name" value="6-PGluconate_DH-like_C_sf"/>
</dbReference>
<dbReference type="Gene3D" id="1.10.1040.10">
    <property type="entry name" value="N-(1-d-carboxylethyl)-l-norvaline Dehydrogenase, domain 2"/>
    <property type="match status" value="1"/>
</dbReference>
<dbReference type="EMBL" id="NMVO01000001">
    <property type="protein sequence ID" value="OYO17446.1"/>
    <property type="molecule type" value="Genomic_DNA"/>
</dbReference>
<comment type="caution">
    <text evidence="7">The sequence shown here is derived from an EMBL/GenBank/DDBJ whole genome shotgun (WGS) entry which is preliminary data.</text>
</comment>
<dbReference type="GO" id="GO:0016491">
    <property type="term" value="F:oxidoreductase activity"/>
    <property type="evidence" value="ECO:0007669"/>
    <property type="project" value="UniProtKB-KW"/>
</dbReference>
<dbReference type="InterPro" id="IPR015815">
    <property type="entry name" value="HIBADH-related"/>
</dbReference>
<feature type="active site" evidence="4">
    <location>
        <position position="162"/>
    </location>
</feature>
<keyword evidence="2" id="KW-0560">Oxidoreductase</keyword>
<dbReference type="InterPro" id="IPR006115">
    <property type="entry name" value="6PGDH_NADP-bd"/>
</dbReference>
<dbReference type="InterPro" id="IPR029154">
    <property type="entry name" value="HIBADH-like_NADP-bd"/>
</dbReference>
<proteinExistence type="inferred from homology"/>
<dbReference type="Pfam" id="PF14833">
    <property type="entry name" value="NAD_binding_11"/>
    <property type="match status" value="1"/>
</dbReference>
<sequence length="286" mass="28994">MNVGWIGLGAMGGPMAGQLARSGFTVTGFDPVVRGLAGVADAPDAAAAVTGAEVVGLMVATPAQVQAVLDSVLDALTEGAVVLVFATIGPDSAREAALRLAERGIGMVDAPVSGGTVRAGTGELLLMVGGEPAAVQRARPVLDALGSVHVVGPEPGDGQRLKLVNQLLCGVHVAVAGEALAYAEAMGLDPRTCWEVLRGGAAQSFMFNDRGARMLDYPEVPVSSAVDIIAKDLGLVTDAAEGVRQPVPLADTALRLFRDGQSEGLGRTDDSALVEVARLARESGPG</sequence>
<dbReference type="InterPro" id="IPR036291">
    <property type="entry name" value="NAD(P)-bd_dom_sf"/>
</dbReference>
<reference evidence="7 8" key="1">
    <citation type="submission" date="2017-07" db="EMBL/GenBank/DDBJ databases">
        <title>Draft whole genome sequences of clinical Proprionibacteriaceae strains.</title>
        <authorList>
            <person name="Bernier A.-M."/>
            <person name="Bernard K."/>
            <person name="Domingo M.-C."/>
        </authorList>
    </citation>
    <scope>NUCLEOTIDE SEQUENCE [LARGE SCALE GENOMIC DNA]</scope>
    <source>
        <strain evidence="7 8">NML 030167</strain>
    </source>
</reference>
<dbReference type="OrthoDB" id="3185659at2"/>
<dbReference type="PANTHER" id="PTHR43060">
    <property type="entry name" value="3-HYDROXYISOBUTYRATE DEHYDROGENASE-LIKE 1, MITOCHONDRIAL-RELATED"/>
    <property type="match status" value="1"/>
</dbReference>
<organism evidence="7 8">
    <name type="scientific">Enemella evansiae</name>
    <dbReference type="NCBI Taxonomy" id="2016499"/>
    <lineage>
        <taxon>Bacteria</taxon>
        <taxon>Bacillati</taxon>
        <taxon>Actinomycetota</taxon>
        <taxon>Actinomycetes</taxon>
        <taxon>Propionibacteriales</taxon>
        <taxon>Propionibacteriaceae</taxon>
        <taxon>Enemella</taxon>
    </lineage>
</organism>
<dbReference type="RefSeq" id="WP_094404303.1">
    <property type="nucleotide sequence ID" value="NZ_NMVO01000001.1"/>
</dbReference>
<dbReference type="Proteomes" id="UP000215896">
    <property type="component" value="Unassembled WGS sequence"/>
</dbReference>
<evidence type="ECO:0000313" key="8">
    <source>
        <dbReference type="Proteomes" id="UP000215896"/>
    </source>
</evidence>
<evidence type="ECO:0000256" key="4">
    <source>
        <dbReference type="PIRSR" id="PIRSR000103-1"/>
    </source>
</evidence>
<keyword evidence="3" id="KW-0520">NAD</keyword>
<evidence type="ECO:0000256" key="1">
    <source>
        <dbReference type="ARBA" id="ARBA00009080"/>
    </source>
</evidence>
<evidence type="ECO:0000259" key="6">
    <source>
        <dbReference type="Pfam" id="PF14833"/>
    </source>
</evidence>
<dbReference type="SUPFAM" id="SSF48179">
    <property type="entry name" value="6-phosphogluconate dehydrogenase C-terminal domain-like"/>
    <property type="match status" value="1"/>
</dbReference>
<feature type="domain" description="3-hydroxyisobutyrate dehydrogenase-like NAD-binding" evidence="6">
    <location>
        <begin position="156"/>
        <end position="276"/>
    </location>
</feature>
<dbReference type="PANTHER" id="PTHR43060:SF15">
    <property type="entry name" value="3-HYDROXYISOBUTYRATE DEHYDROGENASE-LIKE 1, MITOCHONDRIAL-RELATED"/>
    <property type="match status" value="1"/>
</dbReference>
<keyword evidence="8" id="KW-1185">Reference proteome</keyword>
<dbReference type="SUPFAM" id="SSF51735">
    <property type="entry name" value="NAD(P)-binding Rossmann-fold domains"/>
    <property type="match status" value="1"/>
</dbReference>
<feature type="domain" description="6-phosphogluconate dehydrogenase NADP-binding" evidence="5">
    <location>
        <begin position="2"/>
        <end position="148"/>
    </location>
</feature>
<dbReference type="GO" id="GO:0050661">
    <property type="term" value="F:NADP binding"/>
    <property type="evidence" value="ECO:0007669"/>
    <property type="project" value="InterPro"/>
</dbReference>
<comment type="similarity">
    <text evidence="1">Belongs to the HIBADH-related family.</text>
</comment>
<dbReference type="GO" id="GO:0051287">
    <property type="term" value="F:NAD binding"/>
    <property type="evidence" value="ECO:0007669"/>
    <property type="project" value="InterPro"/>
</dbReference>
<dbReference type="PIRSF" id="PIRSF000103">
    <property type="entry name" value="HIBADH"/>
    <property type="match status" value="1"/>
</dbReference>